<reference evidence="2 3" key="1">
    <citation type="journal article" date="2018" name="Science">
        <title>The opium poppy genome and morphinan production.</title>
        <authorList>
            <person name="Guo L."/>
            <person name="Winzer T."/>
            <person name="Yang X."/>
            <person name="Li Y."/>
            <person name="Ning Z."/>
            <person name="He Z."/>
            <person name="Teodor R."/>
            <person name="Lu Y."/>
            <person name="Bowser T.A."/>
            <person name="Graham I.A."/>
            <person name="Ye K."/>
        </authorList>
    </citation>
    <scope>NUCLEOTIDE SEQUENCE [LARGE SCALE GENOMIC DNA]</scope>
    <source>
        <strain evidence="3">cv. HN1</strain>
        <tissue evidence="2">Leaves</tissue>
    </source>
</reference>
<keyword evidence="3" id="KW-1185">Reference proteome</keyword>
<evidence type="ECO:0000313" key="2">
    <source>
        <dbReference type="EMBL" id="RZC84342.1"/>
    </source>
</evidence>
<feature type="region of interest" description="Disordered" evidence="1">
    <location>
        <begin position="1"/>
        <end position="24"/>
    </location>
</feature>
<protein>
    <submittedName>
        <fullName evidence="2">Uncharacterized protein</fullName>
    </submittedName>
</protein>
<evidence type="ECO:0000313" key="3">
    <source>
        <dbReference type="Proteomes" id="UP000316621"/>
    </source>
</evidence>
<dbReference type="Gramene" id="RZC84342">
    <property type="protein sequence ID" value="RZC84342"/>
    <property type="gene ID" value="C5167_047128"/>
</dbReference>
<proteinExistence type="predicted"/>
<dbReference type="Proteomes" id="UP000316621">
    <property type="component" value="Chromosome 11"/>
</dbReference>
<dbReference type="AlphaFoldDB" id="A0A4Y7LHZ5"/>
<gene>
    <name evidence="2" type="ORF">C5167_047128</name>
</gene>
<organism evidence="2 3">
    <name type="scientific">Papaver somniferum</name>
    <name type="common">Opium poppy</name>
    <dbReference type="NCBI Taxonomy" id="3469"/>
    <lineage>
        <taxon>Eukaryota</taxon>
        <taxon>Viridiplantae</taxon>
        <taxon>Streptophyta</taxon>
        <taxon>Embryophyta</taxon>
        <taxon>Tracheophyta</taxon>
        <taxon>Spermatophyta</taxon>
        <taxon>Magnoliopsida</taxon>
        <taxon>Ranunculales</taxon>
        <taxon>Papaveraceae</taxon>
        <taxon>Papaveroideae</taxon>
        <taxon>Papaver</taxon>
    </lineage>
</organism>
<dbReference type="EMBL" id="CM010725">
    <property type="protein sequence ID" value="RZC84342.1"/>
    <property type="molecule type" value="Genomic_DNA"/>
</dbReference>
<name>A0A4Y7LHZ5_PAPSO</name>
<evidence type="ECO:0000256" key="1">
    <source>
        <dbReference type="SAM" id="MobiDB-lite"/>
    </source>
</evidence>
<accession>A0A4Y7LHZ5</accession>
<sequence>MASSSSVSSTSSTIASSTSGTMASHSSFGSPTVSASISQSIGSLMSNSCSSLLEKSPCMPSSTKIVLLDLTNYLLWESQIIPILKSQRLILMDLMKYQKKSLLTKKLKLKLSIQLMRNGKLLIKRSCHGLTVLLLKL</sequence>